<dbReference type="Proteomes" id="UP001198602">
    <property type="component" value="Unassembled WGS sequence"/>
</dbReference>
<dbReference type="InterPro" id="IPR031982">
    <property type="entry name" value="PilE-like"/>
</dbReference>
<dbReference type="NCBIfam" id="TIGR02532">
    <property type="entry name" value="IV_pilin_GFxxxE"/>
    <property type="match status" value="1"/>
</dbReference>
<accession>A0ABS7YFF7</accession>
<sequence length="159" mass="17792">MWHMQRNRQRRSGFSMIELLVVLAIVAILGAMAYPDYARYLVRTRRVEAQLALVEAMQRQEQYRALHHTYVAFSRDSEEPDSLDFHWWIGARPEDSAYELDGQACAGREISQCIALRARPGTENVDTDFSDPECGVLSLDSTGAQGASGAGAPASRCWP</sequence>
<dbReference type="EMBL" id="JAHYBX010000009">
    <property type="protein sequence ID" value="MCA1857802.1"/>
    <property type="molecule type" value="Genomic_DNA"/>
</dbReference>
<evidence type="ECO:0000313" key="1">
    <source>
        <dbReference type="EMBL" id="MCA1857802.1"/>
    </source>
</evidence>
<reference evidence="1 2" key="1">
    <citation type="submission" date="2021-07" db="EMBL/GenBank/DDBJ databases">
        <title>Characterization of Violacein-producing bacteria and related species.</title>
        <authorList>
            <person name="Wilson H.S."/>
            <person name="De Leon M.E."/>
        </authorList>
    </citation>
    <scope>NUCLEOTIDE SEQUENCE [LARGE SCALE GENOMIC DNA]</scope>
    <source>
        <strain evidence="1 2">HSC-2F05</strain>
    </source>
</reference>
<dbReference type="RefSeq" id="WP_225239989.1">
    <property type="nucleotide sequence ID" value="NZ_JAHYBX010000009.1"/>
</dbReference>
<evidence type="ECO:0000313" key="2">
    <source>
        <dbReference type="Proteomes" id="UP001198602"/>
    </source>
</evidence>
<dbReference type="SUPFAM" id="SSF54523">
    <property type="entry name" value="Pili subunits"/>
    <property type="match status" value="1"/>
</dbReference>
<comment type="caution">
    <text evidence="1">The sequence shown here is derived from an EMBL/GenBank/DDBJ whole genome shotgun (WGS) entry which is preliminary data.</text>
</comment>
<dbReference type="Pfam" id="PF16732">
    <property type="entry name" value="ComP_DUS"/>
    <property type="match status" value="1"/>
</dbReference>
<proteinExistence type="predicted"/>
<organism evidence="1 2">
    <name type="scientific">Massilia hydrophila</name>
    <dbReference type="NCBI Taxonomy" id="3044279"/>
    <lineage>
        <taxon>Bacteria</taxon>
        <taxon>Pseudomonadati</taxon>
        <taxon>Pseudomonadota</taxon>
        <taxon>Betaproteobacteria</taxon>
        <taxon>Burkholderiales</taxon>
        <taxon>Oxalobacteraceae</taxon>
        <taxon>Telluria group</taxon>
        <taxon>Massilia</taxon>
    </lineage>
</organism>
<protein>
    <submittedName>
        <fullName evidence="1">Type IV pilin protein</fullName>
    </submittedName>
</protein>
<dbReference type="Pfam" id="PF07963">
    <property type="entry name" value="N_methyl"/>
    <property type="match status" value="1"/>
</dbReference>
<keyword evidence="2" id="KW-1185">Reference proteome</keyword>
<dbReference type="InterPro" id="IPR045584">
    <property type="entry name" value="Pilin-like"/>
</dbReference>
<dbReference type="InterPro" id="IPR012902">
    <property type="entry name" value="N_methyl_site"/>
</dbReference>
<dbReference type="Gene3D" id="3.30.700.10">
    <property type="entry name" value="Glycoprotein, Type 4 Pilin"/>
    <property type="match status" value="1"/>
</dbReference>
<gene>
    <name evidence="1" type="ORF">LE190_17990</name>
</gene>
<name>A0ABS7YFF7_9BURK</name>